<keyword evidence="3" id="KW-1185">Reference proteome</keyword>
<dbReference type="Proteomes" id="UP000005801">
    <property type="component" value="Unassembled WGS sequence"/>
</dbReference>
<organism evidence="2 3">
    <name type="scientific">Plesiocystis pacifica SIR-1</name>
    <dbReference type="NCBI Taxonomy" id="391625"/>
    <lineage>
        <taxon>Bacteria</taxon>
        <taxon>Pseudomonadati</taxon>
        <taxon>Myxococcota</taxon>
        <taxon>Polyangia</taxon>
        <taxon>Nannocystales</taxon>
        <taxon>Nannocystaceae</taxon>
        <taxon>Plesiocystis</taxon>
    </lineage>
</organism>
<sequence>MTEPETGLRAFKPTFIVLGLVYVLMASSALIQGPAFLEGFGVSHELASEPVLVDFFSFFYQLMIYIGALMVLFGLVTRERRAQAQVASVFCVTSILLALRDLSTSDSRFGTGLYEGDATVLFTVVGLVYAAAFGALAVAGFRRAPAQ</sequence>
<feature type="transmembrane region" description="Helical" evidence="1">
    <location>
        <begin position="55"/>
        <end position="75"/>
    </location>
</feature>
<feature type="transmembrane region" description="Helical" evidence="1">
    <location>
        <begin position="82"/>
        <end position="99"/>
    </location>
</feature>
<comment type="caution">
    <text evidence="2">The sequence shown here is derived from an EMBL/GenBank/DDBJ whole genome shotgun (WGS) entry which is preliminary data.</text>
</comment>
<keyword evidence="1" id="KW-0472">Membrane</keyword>
<protein>
    <submittedName>
        <fullName evidence="2">Uncharacterized protein</fullName>
    </submittedName>
</protein>
<reference evidence="2 3" key="1">
    <citation type="submission" date="2007-06" db="EMBL/GenBank/DDBJ databases">
        <authorList>
            <person name="Shimkets L."/>
            <person name="Ferriera S."/>
            <person name="Johnson J."/>
            <person name="Kravitz S."/>
            <person name="Beeson K."/>
            <person name="Sutton G."/>
            <person name="Rogers Y.-H."/>
            <person name="Friedman R."/>
            <person name="Frazier M."/>
            <person name="Venter J.C."/>
        </authorList>
    </citation>
    <scope>NUCLEOTIDE SEQUENCE [LARGE SCALE GENOMIC DNA]</scope>
    <source>
        <strain evidence="2 3">SIR-1</strain>
    </source>
</reference>
<evidence type="ECO:0000313" key="3">
    <source>
        <dbReference type="Proteomes" id="UP000005801"/>
    </source>
</evidence>
<gene>
    <name evidence="2" type="ORF">PPSIR1_30110</name>
</gene>
<name>A6FZ01_9BACT</name>
<dbReference type="RefSeq" id="WP_006969700.1">
    <property type="nucleotide sequence ID" value="NZ_ABCS01000005.1"/>
</dbReference>
<dbReference type="AlphaFoldDB" id="A6FZ01"/>
<accession>A6FZ01</accession>
<keyword evidence="1" id="KW-1133">Transmembrane helix</keyword>
<feature type="transmembrane region" description="Helical" evidence="1">
    <location>
        <begin position="15"/>
        <end position="35"/>
    </location>
</feature>
<evidence type="ECO:0000256" key="1">
    <source>
        <dbReference type="SAM" id="Phobius"/>
    </source>
</evidence>
<dbReference type="EMBL" id="ABCS01000005">
    <property type="protein sequence ID" value="EDM81156.1"/>
    <property type="molecule type" value="Genomic_DNA"/>
</dbReference>
<keyword evidence="1" id="KW-0812">Transmembrane</keyword>
<proteinExistence type="predicted"/>
<evidence type="ECO:0000313" key="2">
    <source>
        <dbReference type="EMBL" id="EDM81156.1"/>
    </source>
</evidence>
<feature type="transmembrane region" description="Helical" evidence="1">
    <location>
        <begin position="119"/>
        <end position="141"/>
    </location>
</feature>